<keyword evidence="3" id="KW-0560">Oxidoreductase</keyword>
<dbReference type="InterPro" id="IPR009040">
    <property type="entry name" value="Ferritin-like_diiron"/>
</dbReference>
<sequence length="163" mass="18247">MDAKLYDVMNAQVTEEYLAAYLYRHLANEMTELGFDGAATWFIAQAQEEVEHAAKFTKHLQDRGQRVVLASIELDAPKIASPLEAFKASLEHEQKVTAEIRQIARVADEVGDLESRDTINWFLSEQVEEESSAQGIIDKLELVGNDGAGLLRIDEQLAQRGDE</sequence>
<evidence type="ECO:0000256" key="3">
    <source>
        <dbReference type="ARBA" id="ARBA00023002"/>
    </source>
</evidence>
<organism evidence="8 9">
    <name type="scientific">Corynebacterium hadale</name>
    <dbReference type="NCBI Taxonomy" id="2026255"/>
    <lineage>
        <taxon>Bacteria</taxon>
        <taxon>Bacillati</taxon>
        <taxon>Actinomycetota</taxon>
        <taxon>Actinomycetes</taxon>
        <taxon>Mycobacteriales</taxon>
        <taxon>Corynebacteriaceae</taxon>
        <taxon>Corynebacterium</taxon>
    </lineage>
</organism>
<gene>
    <name evidence="8" type="ORF">CKJ80_00960</name>
</gene>
<feature type="binding site" evidence="5">
    <location>
        <position position="16"/>
    </location>
    <ligand>
        <name>Fe cation</name>
        <dbReference type="ChEBI" id="CHEBI:24875"/>
        <label>1</label>
    </ligand>
</feature>
<feature type="binding site" evidence="5">
    <location>
        <position position="126"/>
    </location>
    <ligand>
        <name>Fe cation</name>
        <dbReference type="ChEBI" id="CHEBI:24875"/>
        <label>1</label>
    </ligand>
</feature>
<dbReference type="InterPro" id="IPR008331">
    <property type="entry name" value="Ferritin_DPS_dom"/>
</dbReference>
<evidence type="ECO:0000256" key="1">
    <source>
        <dbReference type="ARBA" id="ARBA00022434"/>
    </source>
</evidence>
<evidence type="ECO:0000259" key="7">
    <source>
        <dbReference type="PROSITE" id="PS50905"/>
    </source>
</evidence>
<keyword evidence="4 5" id="KW-0408">Iron</keyword>
<dbReference type="InterPro" id="IPR001519">
    <property type="entry name" value="Ferritin"/>
</dbReference>
<dbReference type="PANTHER" id="PTHR11431">
    <property type="entry name" value="FERRITIN"/>
    <property type="match status" value="1"/>
</dbReference>
<reference evidence="8 9" key="1">
    <citation type="submission" date="2017-08" db="EMBL/GenBank/DDBJ databases">
        <title>Whole genome sequences of 6 clinical strains closest to Corynebacterium imitans.</title>
        <authorList>
            <person name="Bernier A.-M."/>
            <person name="Burdz T."/>
            <person name="Bernard K."/>
        </authorList>
    </citation>
    <scope>NUCLEOTIDE SEQUENCE [LARGE SCALE GENOMIC DNA]</scope>
    <source>
        <strain evidence="8 9">NML92-0415</strain>
    </source>
</reference>
<dbReference type="GO" id="GO:0006879">
    <property type="term" value="P:intracellular iron ion homeostasis"/>
    <property type="evidence" value="ECO:0007669"/>
    <property type="project" value="UniProtKB-KW"/>
</dbReference>
<keyword evidence="2 5" id="KW-0479">Metal-binding</keyword>
<dbReference type="RefSeq" id="WP_095554519.1">
    <property type="nucleotide sequence ID" value="NZ_NSGP01000001.1"/>
</dbReference>
<dbReference type="PANTHER" id="PTHR11431:SF127">
    <property type="entry name" value="BACTERIAL NON-HEME FERRITIN"/>
    <property type="match status" value="1"/>
</dbReference>
<feature type="domain" description="Ferritin-like diiron" evidence="7">
    <location>
        <begin position="1"/>
        <end position="144"/>
    </location>
</feature>
<evidence type="ECO:0000256" key="2">
    <source>
        <dbReference type="ARBA" id="ARBA00022723"/>
    </source>
</evidence>
<dbReference type="InterPro" id="IPR041719">
    <property type="entry name" value="Ferritin_prok"/>
</dbReference>
<accession>A0AB36RQ18</accession>
<dbReference type="GO" id="GO:0006826">
    <property type="term" value="P:iron ion transport"/>
    <property type="evidence" value="ECO:0007669"/>
    <property type="project" value="InterPro"/>
</dbReference>
<dbReference type="GO" id="GO:0004322">
    <property type="term" value="F:ferroxidase activity"/>
    <property type="evidence" value="ECO:0007669"/>
    <property type="project" value="TreeGrafter"/>
</dbReference>
<dbReference type="AlphaFoldDB" id="A0AB36RQ18"/>
<dbReference type="InterPro" id="IPR009078">
    <property type="entry name" value="Ferritin-like_SF"/>
</dbReference>
<name>A0AB36RQ18_9CORY</name>
<dbReference type="SUPFAM" id="SSF47240">
    <property type="entry name" value="Ferritin-like"/>
    <property type="match status" value="1"/>
</dbReference>
<protein>
    <recommendedName>
        <fullName evidence="6">Ferritin</fullName>
    </recommendedName>
</protein>
<feature type="binding site" evidence="5">
    <location>
        <position position="52"/>
    </location>
    <ligand>
        <name>Fe cation</name>
        <dbReference type="ChEBI" id="CHEBI:24875"/>
        <label>1</label>
    </ligand>
</feature>
<evidence type="ECO:0000313" key="8">
    <source>
        <dbReference type="EMBL" id="PAT11819.1"/>
    </source>
</evidence>
<dbReference type="InterPro" id="IPR012347">
    <property type="entry name" value="Ferritin-like"/>
</dbReference>
<dbReference type="Proteomes" id="UP000218041">
    <property type="component" value="Unassembled WGS sequence"/>
</dbReference>
<dbReference type="EMBL" id="NSGP01000001">
    <property type="protein sequence ID" value="PAT11819.1"/>
    <property type="molecule type" value="Genomic_DNA"/>
</dbReference>
<proteinExistence type="predicted"/>
<evidence type="ECO:0000313" key="9">
    <source>
        <dbReference type="Proteomes" id="UP000218041"/>
    </source>
</evidence>
<dbReference type="Pfam" id="PF00210">
    <property type="entry name" value="Ferritin"/>
    <property type="match status" value="1"/>
</dbReference>
<dbReference type="PROSITE" id="PS50905">
    <property type="entry name" value="FERRITIN_LIKE"/>
    <property type="match status" value="1"/>
</dbReference>
<feature type="binding site" evidence="5">
    <location>
        <position position="49"/>
    </location>
    <ligand>
        <name>Fe cation</name>
        <dbReference type="ChEBI" id="CHEBI:24875"/>
        <label>1</label>
    </ligand>
</feature>
<dbReference type="GO" id="GO:0005829">
    <property type="term" value="C:cytosol"/>
    <property type="evidence" value="ECO:0007669"/>
    <property type="project" value="TreeGrafter"/>
</dbReference>
<dbReference type="GO" id="GO:0008199">
    <property type="term" value="F:ferric iron binding"/>
    <property type="evidence" value="ECO:0007669"/>
    <property type="project" value="InterPro"/>
</dbReference>
<dbReference type="GO" id="GO:0008198">
    <property type="term" value="F:ferrous iron binding"/>
    <property type="evidence" value="ECO:0007669"/>
    <property type="project" value="TreeGrafter"/>
</dbReference>
<feature type="binding site" evidence="5">
    <location>
        <position position="93"/>
    </location>
    <ligand>
        <name>Fe cation</name>
        <dbReference type="ChEBI" id="CHEBI:24875"/>
        <label>1</label>
    </ligand>
</feature>
<keyword evidence="1 6" id="KW-0409">Iron storage</keyword>
<evidence type="ECO:0000256" key="5">
    <source>
        <dbReference type="PIRSR" id="PIRSR601519-1"/>
    </source>
</evidence>
<evidence type="ECO:0000256" key="4">
    <source>
        <dbReference type="ARBA" id="ARBA00023004"/>
    </source>
</evidence>
<dbReference type="Gene3D" id="1.20.1260.10">
    <property type="match status" value="1"/>
</dbReference>
<evidence type="ECO:0000256" key="6">
    <source>
        <dbReference type="RuleBase" id="RU361145"/>
    </source>
</evidence>
<comment type="caution">
    <text evidence="8">The sequence shown here is derived from an EMBL/GenBank/DDBJ whole genome shotgun (WGS) entry which is preliminary data.</text>
</comment>
<dbReference type="CDD" id="cd01055">
    <property type="entry name" value="Nonheme_Ferritin"/>
    <property type="match status" value="1"/>
</dbReference>